<accession>A0A0M5IN18</accession>
<reference evidence="1 2" key="1">
    <citation type="submission" date="2015-07" db="EMBL/GenBank/DDBJ databases">
        <title>Isolation and Genomic Characterization of a Novel Halophilic Metal-Reducing Deltaproteobacterium from the Deep Subsurface.</title>
        <authorList>
            <person name="Badalamenti J.P."/>
            <person name="Summers Z.M."/>
            <person name="Gralnick J.A."/>
            <person name="Bond D.R."/>
        </authorList>
    </citation>
    <scope>NUCLEOTIDE SEQUENCE [LARGE SCALE GENOMIC DNA]</scope>
    <source>
        <strain evidence="1 2">WTL</strain>
    </source>
</reference>
<dbReference type="KEGG" id="des:DSOUD_0535"/>
<evidence type="ECO:0000313" key="2">
    <source>
        <dbReference type="Proteomes" id="UP000057158"/>
    </source>
</evidence>
<dbReference type="Proteomes" id="UP000057158">
    <property type="component" value="Chromosome"/>
</dbReference>
<gene>
    <name evidence="1" type="ORF">DSOUD_0535</name>
</gene>
<dbReference type="RefSeq" id="WP_053549543.1">
    <property type="nucleotide sequence ID" value="NZ_CP010802.1"/>
</dbReference>
<dbReference type="PATRIC" id="fig|1603606.3.peg.581"/>
<protein>
    <submittedName>
        <fullName evidence="1">Uncharacterized protein</fullName>
    </submittedName>
</protein>
<organism evidence="1 2">
    <name type="scientific">Desulfuromonas soudanensis</name>
    <dbReference type="NCBI Taxonomy" id="1603606"/>
    <lineage>
        <taxon>Bacteria</taxon>
        <taxon>Pseudomonadati</taxon>
        <taxon>Thermodesulfobacteriota</taxon>
        <taxon>Desulfuromonadia</taxon>
        <taxon>Desulfuromonadales</taxon>
        <taxon>Desulfuromonadaceae</taxon>
        <taxon>Desulfuromonas</taxon>
    </lineage>
</organism>
<sequence length="64" mass="7213">MVSPKTRFFRTFKKHFFLRFHMTLILLATGLSGLAGTKILLWSGVENVLLRYPLNLTGWGASSA</sequence>
<proteinExistence type="predicted"/>
<evidence type="ECO:0000313" key="1">
    <source>
        <dbReference type="EMBL" id="ALC15324.1"/>
    </source>
</evidence>
<dbReference type="EMBL" id="CP010802">
    <property type="protein sequence ID" value="ALC15324.1"/>
    <property type="molecule type" value="Genomic_DNA"/>
</dbReference>
<name>A0A0M5IN18_9BACT</name>
<dbReference type="AlphaFoldDB" id="A0A0M5IN18"/>
<keyword evidence="2" id="KW-1185">Reference proteome</keyword>